<sequence>MVFQFFLTNGKWYYSHHKTQRFRTIIVDQSGKGNFSSIQAAIDYVPKHNKNWVYINIKAGEYREKVVIPGDKPHIILKGEAKRKTKIVWDDHSTTDQSPTFTVLAHYTIALCITFVNSYNFPKSNNPEVPAVAAMIKGDKCVFYRCGFQGMQDTLWDNRGRHYFKRCTIQEVRGGGFITAQGRKSPSSTSGFVFKWCKVFGWGSAYLGRPWRDYARSNFTYVVNPKGWDPWETKGGKEDLVTFQEVENYGPGANTTQRVSWINRMSIHDTKELTSLSFIDQDNWVRQMPINLK</sequence>
<keyword evidence="5" id="KW-0134">Cell wall</keyword>
<dbReference type="GO" id="GO:0042545">
    <property type="term" value="P:cell wall modification"/>
    <property type="evidence" value="ECO:0007669"/>
    <property type="project" value="InterPro"/>
</dbReference>
<dbReference type="OrthoDB" id="2019149at2759"/>
<name>A0A9Q0GLB1_9ROSI</name>
<feature type="domain" description="Pectinesterase catalytic" evidence="8">
    <location>
        <begin position="25"/>
        <end position="170"/>
    </location>
</feature>
<dbReference type="SUPFAM" id="SSF51126">
    <property type="entry name" value="Pectin lyase-like"/>
    <property type="match status" value="1"/>
</dbReference>
<feature type="domain" description="Pectinesterase catalytic" evidence="8">
    <location>
        <begin position="177"/>
        <end position="280"/>
    </location>
</feature>
<dbReference type="InterPro" id="IPR000070">
    <property type="entry name" value="Pectinesterase_cat"/>
</dbReference>
<evidence type="ECO:0000256" key="2">
    <source>
        <dbReference type="ARBA" id="ARBA00005184"/>
    </source>
</evidence>
<comment type="caution">
    <text evidence="9">The sequence shown here is derived from an EMBL/GenBank/DDBJ whole genome shotgun (WGS) entry which is preliminary data.</text>
</comment>
<evidence type="ECO:0000256" key="6">
    <source>
        <dbReference type="ARBA" id="ARBA00022801"/>
    </source>
</evidence>
<dbReference type="Pfam" id="PF01095">
    <property type="entry name" value="Pectinesterase"/>
    <property type="match status" value="2"/>
</dbReference>
<comment type="similarity">
    <text evidence="3">Belongs to the pectinesterase family.</text>
</comment>
<keyword evidence="6" id="KW-0378">Hydrolase</keyword>
<dbReference type="PANTHER" id="PTHR31321">
    <property type="entry name" value="ACYL-COA THIOESTER HYDROLASE YBHC-RELATED"/>
    <property type="match status" value="1"/>
</dbReference>
<dbReference type="GO" id="GO:0045490">
    <property type="term" value="P:pectin catabolic process"/>
    <property type="evidence" value="ECO:0007669"/>
    <property type="project" value="TreeGrafter"/>
</dbReference>
<evidence type="ECO:0000256" key="5">
    <source>
        <dbReference type="ARBA" id="ARBA00022512"/>
    </source>
</evidence>
<keyword evidence="7" id="KW-0063">Aspartyl esterase</keyword>
<dbReference type="Gene3D" id="2.160.20.10">
    <property type="entry name" value="Single-stranded right-handed beta-helix, Pectin lyase-like"/>
    <property type="match status" value="1"/>
</dbReference>
<evidence type="ECO:0000256" key="3">
    <source>
        <dbReference type="ARBA" id="ARBA00008891"/>
    </source>
</evidence>
<evidence type="ECO:0000259" key="8">
    <source>
        <dbReference type="Pfam" id="PF01095"/>
    </source>
</evidence>
<dbReference type="InterPro" id="IPR011050">
    <property type="entry name" value="Pectin_lyase_fold/virulence"/>
</dbReference>
<keyword evidence="5" id="KW-0964">Secreted</keyword>
<evidence type="ECO:0000313" key="9">
    <source>
        <dbReference type="EMBL" id="KAJ4851543.1"/>
    </source>
</evidence>
<reference evidence="9" key="1">
    <citation type="submission" date="2022-02" db="EMBL/GenBank/DDBJ databases">
        <authorList>
            <person name="Henning P.M."/>
            <person name="McCubbin A.G."/>
            <person name="Shore J.S."/>
        </authorList>
    </citation>
    <scope>NUCLEOTIDE SEQUENCE</scope>
    <source>
        <strain evidence="9">F60SS</strain>
        <tissue evidence="9">Leaves</tissue>
    </source>
</reference>
<evidence type="ECO:0000313" key="10">
    <source>
        <dbReference type="Proteomes" id="UP001141552"/>
    </source>
</evidence>
<evidence type="ECO:0000256" key="1">
    <source>
        <dbReference type="ARBA" id="ARBA00004191"/>
    </source>
</evidence>
<evidence type="ECO:0000256" key="4">
    <source>
        <dbReference type="ARBA" id="ARBA00013229"/>
    </source>
</evidence>
<dbReference type="EC" id="3.1.1.11" evidence="4"/>
<dbReference type="PANTHER" id="PTHR31321:SF76">
    <property type="entry name" value="PECTINESTERASE 10-RELATED"/>
    <property type="match status" value="1"/>
</dbReference>
<dbReference type="AlphaFoldDB" id="A0A9Q0GLB1"/>
<comment type="subcellular location">
    <subcellularLocation>
        <location evidence="1">Secreted</location>
        <location evidence="1">Cell wall</location>
    </subcellularLocation>
</comment>
<accession>A0A9Q0GLB1</accession>
<dbReference type="EMBL" id="JAKUCV010000028">
    <property type="protein sequence ID" value="KAJ4851543.1"/>
    <property type="molecule type" value="Genomic_DNA"/>
</dbReference>
<comment type="pathway">
    <text evidence="2">Glycan metabolism; pectin degradation; 2-dehydro-3-deoxy-D-gluconate from pectin: step 1/5.</text>
</comment>
<gene>
    <name evidence="9" type="ORF">Tsubulata_019458</name>
</gene>
<organism evidence="9 10">
    <name type="scientific">Turnera subulata</name>
    <dbReference type="NCBI Taxonomy" id="218843"/>
    <lineage>
        <taxon>Eukaryota</taxon>
        <taxon>Viridiplantae</taxon>
        <taxon>Streptophyta</taxon>
        <taxon>Embryophyta</taxon>
        <taxon>Tracheophyta</taxon>
        <taxon>Spermatophyta</taxon>
        <taxon>Magnoliopsida</taxon>
        <taxon>eudicotyledons</taxon>
        <taxon>Gunneridae</taxon>
        <taxon>Pentapetalae</taxon>
        <taxon>rosids</taxon>
        <taxon>fabids</taxon>
        <taxon>Malpighiales</taxon>
        <taxon>Passifloraceae</taxon>
        <taxon>Turnera</taxon>
    </lineage>
</organism>
<proteinExistence type="inferred from homology"/>
<reference evidence="9" key="2">
    <citation type="journal article" date="2023" name="Plants (Basel)">
        <title>Annotation of the Turnera subulata (Passifloraceae) Draft Genome Reveals the S-Locus Evolved after the Divergence of Turneroideae from Passifloroideae in a Stepwise Manner.</title>
        <authorList>
            <person name="Henning P.M."/>
            <person name="Roalson E.H."/>
            <person name="Mir W."/>
            <person name="McCubbin A.G."/>
            <person name="Shore J.S."/>
        </authorList>
    </citation>
    <scope>NUCLEOTIDE SEQUENCE</scope>
    <source>
        <strain evidence="9">F60SS</strain>
    </source>
</reference>
<dbReference type="Proteomes" id="UP001141552">
    <property type="component" value="Unassembled WGS sequence"/>
</dbReference>
<protein>
    <recommendedName>
        <fullName evidence="4">pectinesterase</fullName>
        <ecNumber evidence="4">3.1.1.11</ecNumber>
    </recommendedName>
</protein>
<dbReference type="InterPro" id="IPR012334">
    <property type="entry name" value="Pectin_lyas_fold"/>
</dbReference>
<evidence type="ECO:0000256" key="7">
    <source>
        <dbReference type="ARBA" id="ARBA00023085"/>
    </source>
</evidence>
<dbReference type="GO" id="GO:0030599">
    <property type="term" value="F:pectinesterase activity"/>
    <property type="evidence" value="ECO:0007669"/>
    <property type="project" value="UniProtKB-EC"/>
</dbReference>
<keyword evidence="10" id="KW-1185">Reference proteome</keyword>